<dbReference type="PANTHER" id="PTHR43735:SF3">
    <property type="entry name" value="FERROPTOSIS SUPPRESSOR PROTEIN 1"/>
    <property type="match status" value="1"/>
</dbReference>
<dbReference type="PRINTS" id="PR00368">
    <property type="entry name" value="FADPNR"/>
</dbReference>
<reference evidence="7 8" key="1">
    <citation type="submission" date="2018-09" db="EMBL/GenBank/DDBJ databases">
        <title>A high-quality reference genome of wild soybean provides a powerful tool to mine soybean genomes.</title>
        <authorList>
            <person name="Xie M."/>
            <person name="Chung C.Y.L."/>
            <person name="Li M.-W."/>
            <person name="Wong F.-L."/>
            <person name="Chan T.-F."/>
            <person name="Lam H.-M."/>
        </authorList>
    </citation>
    <scope>NUCLEOTIDE SEQUENCE [LARGE SCALE GENOMIC DNA]</scope>
    <source>
        <strain evidence="8">cv. W05</strain>
        <tissue evidence="7">Hypocotyl of etiolated seedlings</tissue>
    </source>
</reference>
<evidence type="ECO:0000259" key="6">
    <source>
        <dbReference type="Pfam" id="PF07992"/>
    </source>
</evidence>
<feature type="domain" description="FAD/NAD(P)-binding" evidence="6">
    <location>
        <begin position="9"/>
        <end position="284"/>
    </location>
</feature>
<proteinExistence type="inferred from homology"/>
<dbReference type="Pfam" id="PF07992">
    <property type="entry name" value="Pyr_redox_2"/>
    <property type="match status" value="1"/>
</dbReference>
<dbReference type="Gene3D" id="3.50.50.100">
    <property type="match status" value="1"/>
</dbReference>
<comment type="caution">
    <text evidence="7">The sequence shown here is derived from an EMBL/GenBank/DDBJ whole genome shotgun (WGS) entry which is preliminary data.</text>
</comment>
<protein>
    <submittedName>
        <fullName evidence="7">Apoptosis-inducing factor-like A isoform A</fullName>
    </submittedName>
</protein>
<evidence type="ECO:0000256" key="4">
    <source>
        <dbReference type="ARBA" id="ARBA00023002"/>
    </source>
</evidence>
<comment type="similarity">
    <text evidence="1">Belongs to the FAD-dependent oxidoreductase family.</text>
</comment>
<dbReference type="AlphaFoldDB" id="A0A445HN04"/>
<keyword evidence="3" id="KW-0274">FAD</keyword>
<keyword evidence="8" id="KW-1185">Reference proteome</keyword>
<name>A0A445HN04_GLYSO</name>
<evidence type="ECO:0000256" key="5">
    <source>
        <dbReference type="ARBA" id="ARBA00057036"/>
    </source>
</evidence>
<dbReference type="GO" id="GO:0050660">
    <property type="term" value="F:flavin adenine dinucleotide binding"/>
    <property type="evidence" value="ECO:0007669"/>
    <property type="project" value="TreeGrafter"/>
</dbReference>
<keyword evidence="4" id="KW-0560">Oxidoreductase</keyword>
<dbReference type="GO" id="GO:0004174">
    <property type="term" value="F:electron-transferring-flavoprotein dehydrogenase activity"/>
    <property type="evidence" value="ECO:0007669"/>
    <property type="project" value="TreeGrafter"/>
</dbReference>
<dbReference type="InterPro" id="IPR036188">
    <property type="entry name" value="FAD/NAD-bd_sf"/>
</dbReference>
<dbReference type="GO" id="GO:0005737">
    <property type="term" value="C:cytoplasm"/>
    <property type="evidence" value="ECO:0007669"/>
    <property type="project" value="TreeGrafter"/>
</dbReference>
<evidence type="ECO:0000313" key="7">
    <source>
        <dbReference type="EMBL" id="RZB75089.1"/>
    </source>
</evidence>
<evidence type="ECO:0000256" key="1">
    <source>
        <dbReference type="ARBA" id="ARBA00006442"/>
    </source>
</evidence>
<gene>
    <name evidence="7" type="ORF">D0Y65_033822</name>
</gene>
<dbReference type="PANTHER" id="PTHR43735">
    <property type="entry name" value="APOPTOSIS-INDUCING FACTOR 1"/>
    <property type="match status" value="1"/>
</dbReference>
<dbReference type="InterPro" id="IPR023753">
    <property type="entry name" value="FAD/NAD-binding_dom"/>
</dbReference>
<keyword evidence="2" id="KW-0285">Flavoprotein</keyword>
<accession>A0A445HN04</accession>
<organism evidence="7 8">
    <name type="scientific">Glycine soja</name>
    <name type="common">Wild soybean</name>
    <dbReference type="NCBI Taxonomy" id="3848"/>
    <lineage>
        <taxon>Eukaryota</taxon>
        <taxon>Viridiplantae</taxon>
        <taxon>Streptophyta</taxon>
        <taxon>Embryophyta</taxon>
        <taxon>Tracheophyta</taxon>
        <taxon>Spermatophyta</taxon>
        <taxon>Magnoliopsida</taxon>
        <taxon>eudicotyledons</taxon>
        <taxon>Gunneridae</taxon>
        <taxon>Pentapetalae</taxon>
        <taxon>rosids</taxon>
        <taxon>fabids</taxon>
        <taxon>Fabales</taxon>
        <taxon>Fabaceae</taxon>
        <taxon>Papilionoideae</taxon>
        <taxon>50 kb inversion clade</taxon>
        <taxon>NPAAA clade</taxon>
        <taxon>indigoferoid/millettioid clade</taxon>
        <taxon>Phaseoleae</taxon>
        <taxon>Glycine</taxon>
        <taxon>Glycine subgen. Soja</taxon>
    </lineage>
</organism>
<dbReference type="EMBL" id="QZWG01000012">
    <property type="protein sequence ID" value="RZB75089.1"/>
    <property type="molecule type" value="Genomic_DNA"/>
</dbReference>
<dbReference type="FunFam" id="3.50.50.100:FF:000006">
    <property type="entry name" value="apoptosis-inducing factor 2"/>
    <property type="match status" value="1"/>
</dbReference>
<dbReference type="SUPFAM" id="SSF51905">
    <property type="entry name" value="FAD/NAD(P)-binding domain"/>
    <property type="match status" value="1"/>
</dbReference>
<evidence type="ECO:0000256" key="2">
    <source>
        <dbReference type="ARBA" id="ARBA00022630"/>
    </source>
</evidence>
<evidence type="ECO:0000313" key="8">
    <source>
        <dbReference type="Proteomes" id="UP000289340"/>
    </source>
</evidence>
<comment type="function">
    <text evidence="5">Putative FAD-dependent oxidoreductase.</text>
</comment>
<dbReference type="Gramene" id="XM_028338270.1">
    <property type="protein sequence ID" value="XP_028194071.1"/>
    <property type="gene ID" value="LOC114379585"/>
</dbReference>
<evidence type="ECO:0000256" key="3">
    <source>
        <dbReference type="ARBA" id="ARBA00022827"/>
    </source>
</evidence>
<sequence length="366" mass="40330">MEKHDGNKRVVIIGGGVAGSLVAKSLQFHAHVTLVDPKEYFEITWASLRSMVEPSFAERSVINHRDYLTNGNIVTSNAVNVTETEVLTSDGDRIHYDYLVIATGHADDVPQSRRERLNQFKEDNQKIKSAHSILIVGGGPTGVELAGEITVDFPDKKVTIVHKGPRLLDFVGTKAADKTLKWLESRNVVVKLEQSIDLNELTYEQKTYRTSNGETIEADCYFLCLGKPLASAWLEETVLKNDLDDLGRIKVDGKLRVVGRTNIFAIGDITDVPEIKQGFAAQQHAIVVSKNLKAMIDGGRECSQCRMDTYKPQLAMAVVSLGRKDAVAQLPFLTISGRIPGLIKSGDLFVGRTRKQMGLNPDTSQA</sequence>
<dbReference type="Proteomes" id="UP000289340">
    <property type="component" value="Chromosome 12"/>
</dbReference>